<dbReference type="InterPro" id="IPR000014">
    <property type="entry name" value="PAS"/>
</dbReference>
<dbReference type="SMART" id="SM00086">
    <property type="entry name" value="PAC"/>
    <property type="match status" value="2"/>
</dbReference>
<dbReference type="InterPro" id="IPR043128">
    <property type="entry name" value="Rev_trsase/Diguanyl_cyclase"/>
</dbReference>
<dbReference type="PROSITE" id="PS50887">
    <property type="entry name" value="GGDEF"/>
    <property type="match status" value="1"/>
</dbReference>
<feature type="domain" description="PAC" evidence="2">
    <location>
        <begin position="204"/>
        <end position="258"/>
    </location>
</feature>
<evidence type="ECO:0000259" key="3">
    <source>
        <dbReference type="PROSITE" id="PS50887"/>
    </source>
</evidence>
<dbReference type="Pfam" id="PF13426">
    <property type="entry name" value="PAS_9"/>
    <property type="match status" value="1"/>
</dbReference>
<name>A0ABU7VXH1_9BACL</name>
<dbReference type="InterPro" id="IPR052163">
    <property type="entry name" value="DGC-Regulatory_Protein"/>
</dbReference>
<dbReference type="NCBIfam" id="TIGR00229">
    <property type="entry name" value="sensory_box"/>
    <property type="match status" value="2"/>
</dbReference>
<dbReference type="Gene3D" id="3.30.70.270">
    <property type="match status" value="1"/>
</dbReference>
<comment type="caution">
    <text evidence="4">The sequence shown here is derived from an EMBL/GenBank/DDBJ whole genome shotgun (WGS) entry which is preliminary data.</text>
</comment>
<dbReference type="Gene3D" id="3.30.450.20">
    <property type="entry name" value="PAS domain"/>
    <property type="match status" value="2"/>
</dbReference>
<evidence type="ECO:0000313" key="4">
    <source>
        <dbReference type="EMBL" id="MEF2968467.1"/>
    </source>
</evidence>
<feature type="domain" description="GGDEF" evidence="3">
    <location>
        <begin position="290"/>
        <end position="422"/>
    </location>
</feature>
<dbReference type="CDD" id="cd00130">
    <property type="entry name" value="PAS"/>
    <property type="match status" value="2"/>
</dbReference>
<feature type="domain" description="PAS" evidence="1">
    <location>
        <begin position="9"/>
        <end position="79"/>
    </location>
</feature>
<dbReference type="InterPro" id="IPR000160">
    <property type="entry name" value="GGDEF_dom"/>
</dbReference>
<dbReference type="NCBIfam" id="TIGR00254">
    <property type="entry name" value="GGDEF"/>
    <property type="match status" value="1"/>
</dbReference>
<feature type="domain" description="PAS" evidence="1">
    <location>
        <begin position="133"/>
        <end position="178"/>
    </location>
</feature>
<dbReference type="SMART" id="SM00267">
    <property type="entry name" value="GGDEF"/>
    <property type="match status" value="1"/>
</dbReference>
<dbReference type="PANTHER" id="PTHR46663:SF3">
    <property type="entry name" value="SLL0267 PROTEIN"/>
    <property type="match status" value="1"/>
</dbReference>
<dbReference type="InterPro" id="IPR029787">
    <property type="entry name" value="Nucleotide_cyclase"/>
</dbReference>
<dbReference type="SUPFAM" id="SSF55785">
    <property type="entry name" value="PYP-like sensor domain (PAS domain)"/>
    <property type="match status" value="2"/>
</dbReference>
<reference evidence="4 5" key="1">
    <citation type="submission" date="2024-02" db="EMBL/GenBank/DDBJ databases">
        <title>A nitrogen-fixing paenibacillus bacterium.</title>
        <authorList>
            <person name="Zhang W.L."/>
            <person name="Chen S.F."/>
        </authorList>
    </citation>
    <scope>NUCLEOTIDE SEQUENCE [LARGE SCALE GENOMIC DNA]</scope>
    <source>
        <strain evidence="4 5">M1</strain>
    </source>
</reference>
<dbReference type="GO" id="GO:0052621">
    <property type="term" value="F:diguanylate cyclase activity"/>
    <property type="evidence" value="ECO:0007669"/>
    <property type="project" value="UniProtKB-EC"/>
</dbReference>
<proteinExistence type="predicted"/>
<dbReference type="InterPro" id="IPR013656">
    <property type="entry name" value="PAS_4"/>
</dbReference>
<accession>A0ABU7VXH1</accession>
<dbReference type="EC" id="2.7.7.65" evidence="4"/>
<keyword evidence="5" id="KW-1185">Reference proteome</keyword>
<organism evidence="4 5">
    <name type="scientific">Paenibacillus haidiansis</name>
    <dbReference type="NCBI Taxonomy" id="1574488"/>
    <lineage>
        <taxon>Bacteria</taxon>
        <taxon>Bacillati</taxon>
        <taxon>Bacillota</taxon>
        <taxon>Bacilli</taxon>
        <taxon>Bacillales</taxon>
        <taxon>Paenibacillaceae</taxon>
        <taxon>Paenibacillus</taxon>
    </lineage>
</organism>
<keyword evidence="4" id="KW-0548">Nucleotidyltransferase</keyword>
<feature type="domain" description="PAC" evidence="2">
    <location>
        <begin position="81"/>
        <end position="132"/>
    </location>
</feature>
<dbReference type="Proteomes" id="UP001306950">
    <property type="component" value="Unassembled WGS sequence"/>
</dbReference>
<dbReference type="InterPro" id="IPR000700">
    <property type="entry name" value="PAS-assoc_C"/>
</dbReference>
<evidence type="ECO:0000259" key="2">
    <source>
        <dbReference type="PROSITE" id="PS50113"/>
    </source>
</evidence>
<protein>
    <submittedName>
        <fullName evidence="4">Diguanylate cyclase</fullName>
        <ecNumber evidence="4">2.7.7.65</ecNumber>
    </submittedName>
</protein>
<dbReference type="CDD" id="cd01949">
    <property type="entry name" value="GGDEF"/>
    <property type="match status" value="1"/>
</dbReference>
<dbReference type="Pfam" id="PF08448">
    <property type="entry name" value="PAS_4"/>
    <property type="match status" value="1"/>
</dbReference>
<keyword evidence="4" id="KW-0808">Transferase</keyword>
<evidence type="ECO:0000259" key="1">
    <source>
        <dbReference type="PROSITE" id="PS50112"/>
    </source>
</evidence>
<dbReference type="PROSITE" id="PS50112">
    <property type="entry name" value="PAS"/>
    <property type="match status" value="2"/>
</dbReference>
<evidence type="ECO:0000313" key="5">
    <source>
        <dbReference type="Proteomes" id="UP001306950"/>
    </source>
</evidence>
<dbReference type="RefSeq" id="WP_331848645.1">
    <property type="nucleotide sequence ID" value="NZ_JAZHPZ010000015.1"/>
</dbReference>
<dbReference type="EMBL" id="JAZHPZ010000015">
    <property type="protein sequence ID" value="MEF2968467.1"/>
    <property type="molecule type" value="Genomic_DNA"/>
</dbReference>
<dbReference type="PANTHER" id="PTHR46663">
    <property type="entry name" value="DIGUANYLATE CYCLASE DGCT-RELATED"/>
    <property type="match status" value="1"/>
</dbReference>
<dbReference type="Pfam" id="PF00990">
    <property type="entry name" value="GGDEF"/>
    <property type="match status" value="1"/>
</dbReference>
<gene>
    <name evidence="4" type="ORF">V3851_21850</name>
</gene>
<dbReference type="InterPro" id="IPR035965">
    <property type="entry name" value="PAS-like_dom_sf"/>
</dbReference>
<dbReference type="PROSITE" id="PS50113">
    <property type="entry name" value="PAC"/>
    <property type="match status" value="2"/>
</dbReference>
<dbReference type="InterPro" id="IPR001610">
    <property type="entry name" value="PAC"/>
</dbReference>
<sequence length="423" mass="48066">MGGFLSEQSVDIYKSILNYNSDAIFILSTEGRIMDANQGLTKILGYLKEEILGLPYANLILPDQIEKVNQYFTKVLQGISYDYIAEAIAKSGEQVSLHVKNVPLLGDGEVVGVFGIAVDVTEQQQLERALKESEERYRLLAENSLDLIQLVNLDGIVTFASPSHKMVLGYGPEEYIGKWVFHRPDEGVDTEFQLIFFDMVVSQRPFTYEIARRHKEGHSVWVELKGTPMFDEEGHFNNMMLVGREVTERKNYQNRLEQLSYHDTLTGAPNRRLFSVNIERILREDDSSLQKLAVMFLDLDKFKQINDSLGHDAGDELLQQFVKRVKECLRESDILARIGGDEFVVALPELDEAGQAVTIAQEILHSLRRPWILSDHEVVTTSSIGIAYYEQGDREKELIQKADTALYQAKSAGKNTYRVYNST</sequence>
<dbReference type="SMART" id="SM00091">
    <property type="entry name" value="PAS"/>
    <property type="match status" value="2"/>
</dbReference>
<dbReference type="SUPFAM" id="SSF55073">
    <property type="entry name" value="Nucleotide cyclase"/>
    <property type="match status" value="1"/>
</dbReference>